<accession>A0A0L0FVB3</accession>
<dbReference type="Proteomes" id="UP000054560">
    <property type="component" value="Unassembled WGS sequence"/>
</dbReference>
<dbReference type="EMBL" id="KQ242110">
    <property type="protein sequence ID" value="KNC80772.1"/>
    <property type="molecule type" value="Genomic_DNA"/>
</dbReference>
<dbReference type="Pfam" id="PF05728">
    <property type="entry name" value="UPF0227"/>
    <property type="match status" value="1"/>
</dbReference>
<organism evidence="2 3">
    <name type="scientific">Sphaeroforma arctica JP610</name>
    <dbReference type="NCBI Taxonomy" id="667725"/>
    <lineage>
        <taxon>Eukaryota</taxon>
        <taxon>Ichthyosporea</taxon>
        <taxon>Ichthyophonida</taxon>
        <taxon>Sphaeroforma</taxon>
    </lineage>
</organism>
<dbReference type="InterPro" id="IPR008886">
    <property type="entry name" value="UPF0227/Esterase_YqiA"/>
</dbReference>
<dbReference type="InterPro" id="IPR052382">
    <property type="entry name" value="ABHD10_acyl-thioesterase"/>
</dbReference>
<dbReference type="InterPro" id="IPR029058">
    <property type="entry name" value="AB_hydrolase_fold"/>
</dbReference>
<keyword evidence="3" id="KW-1185">Reference proteome</keyword>
<dbReference type="Gene3D" id="3.40.50.1820">
    <property type="entry name" value="alpha/beta hydrolase"/>
    <property type="match status" value="1"/>
</dbReference>
<gene>
    <name evidence="2" type="ORF">SARC_06881</name>
</gene>
<dbReference type="RefSeq" id="XP_014154674.1">
    <property type="nucleotide sequence ID" value="XM_014299199.1"/>
</dbReference>
<reference evidence="2 3" key="1">
    <citation type="submission" date="2011-02" db="EMBL/GenBank/DDBJ databases">
        <title>The Genome Sequence of Sphaeroforma arctica JP610.</title>
        <authorList>
            <consortium name="The Broad Institute Genome Sequencing Platform"/>
            <person name="Russ C."/>
            <person name="Cuomo C."/>
            <person name="Young S.K."/>
            <person name="Zeng Q."/>
            <person name="Gargeya S."/>
            <person name="Alvarado L."/>
            <person name="Berlin A."/>
            <person name="Chapman S.B."/>
            <person name="Chen Z."/>
            <person name="Freedman E."/>
            <person name="Gellesch M."/>
            <person name="Goldberg J."/>
            <person name="Griggs A."/>
            <person name="Gujja S."/>
            <person name="Heilman E."/>
            <person name="Heiman D."/>
            <person name="Howarth C."/>
            <person name="Mehta T."/>
            <person name="Neiman D."/>
            <person name="Pearson M."/>
            <person name="Roberts A."/>
            <person name="Saif S."/>
            <person name="Shea T."/>
            <person name="Shenoy N."/>
            <person name="Sisk P."/>
            <person name="Stolte C."/>
            <person name="Sykes S."/>
            <person name="White J."/>
            <person name="Yandava C."/>
            <person name="Burger G."/>
            <person name="Gray M.W."/>
            <person name="Holland P.W.H."/>
            <person name="King N."/>
            <person name="Lang F.B.F."/>
            <person name="Roger A.J."/>
            <person name="Ruiz-Trillo I."/>
            <person name="Haas B."/>
            <person name="Nusbaum C."/>
            <person name="Birren B."/>
        </authorList>
    </citation>
    <scope>NUCLEOTIDE SEQUENCE [LARGE SCALE GENOMIC DNA]</scope>
    <source>
        <strain evidence="2 3">JP610</strain>
    </source>
</reference>
<dbReference type="PANTHER" id="PTHR16138:SF7">
    <property type="entry name" value="PALMITOYL-PROTEIN THIOESTERASE ABHD10, MITOCHONDRIAL"/>
    <property type="match status" value="1"/>
</dbReference>
<evidence type="ECO:0008006" key="4">
    <source>
        <dbReference type="Google" id="ProtNLM"/>
    </source>
</evidence>
<dbReference type="PANTHER" id="PTHR16138">
    <property type="entry name" value="MYCOPHENOLIC ACID ACYL-GLUCURONIDE ESTERASE, MITOCHONDRIAL"/>
    <property type="match status" value="1"/>
</dbReference>
<dbReference type="OrthoDB" id="408373at2759"/>
<feature type="non-terminal residue" evidence="2">
    <location>
        <position position="1"/>
    </location>
</feature>
<keyword evidence="1" id="KW-0378">Hydrolase</keyword>
<dbReference type="AlphaFoldDB" id="A0A0L0FVB3"/>
<dbReference type="GeneID" id="25907385"/>
<sequence length="239" mass="27215">MSALDPNYEYVFLHGFASSNQTYKGTYLRDKYKEVYNIDMHVPDLNCGPDFSTLTFTGAIKTLHELDETVIKEKGSNFKWRIFGSSLGGYLAARFAELYPDRVDRCLLICPAFDMGSWMPGILPEKEESLKKWEAKSSQPFPKFGTDKVTEVPWNFIVDSRTHPAFPKWSQKTVIIHGLEDVVVPITISQKVANKAVNTKDMYVQLIEVHDSHAMCKPETLLAIQSLAAELFELKENRI</sequence>
<evidence type="ECO:0000313" key="3">
    <source>
        <dbReference type="Proteomes" id="UP000054560"/>
    </source>
</evidence>
<dbReference type="SUPFAM" id="SSF53474">
    <property type="entry name" value="alpha/beta-Hydrolases"/>
    <property type="match status" value="1"/>
</dbReference>
<evidence type="ECO:0000256" key="1">
    <source>
        <dbReference type="ARBA" id="ARBA00022801"/>
    </source>
</evidence>
<name>A0A0L0FVB3_9EUKA</name>
<protein>
    <recommendedName>
        <fullName evidence="4">AB hydrolase-1 domain-containing protein</fullName>
    </recommendedName>
</protein>
<dbReference type="eggNOG" id="ENOG502SAT4">
    <property type="taxonomic scope" value="Eukaryota"/>
</dbReference>
<evidence type="ECO:0000313" key="2">
    <source>
        <dbReference type="EMBL" id="KNC80772.1"/>
    </source>
</evidence>
<dbReference type="GO" id="GO:0004553">
    <property type="term" value="F:hydrolase activity, hydrolyzing O-glycosyl compounds"/>
    <property type="evidence" value="ECO:0007669"/>
    <property type="project" value="TreeGrafter"/>
</dbReference>
<proteinExistence type="predicted"/>